<accession>A0A150WVX4</accession>
<dbReference type="AlphaFoldDB" id="A0A150WVX4"/>
<evidence type="ECO:0000256" key="1">
    <source>
        <dbReference type="SAM" id="Phobius"/>
    </source>
</evidence>
<evidence type="ECO:0000313" key="2">
    <source>
        <dbReference type="EMBL" id="KYG70658.1"/>
    </source>
</evidence>
<name>A0A150WVX4_BDEBC</name>
<keyword evidence="1" id="KW-0472">Membrane</keyword>
<organism evidence="2 3">
    <name type="scientific">Bdellovibrio bacteriovorus</name>
    <dbReference type="NCBI Taxonomy" id="959"/>
    <lineage>
        <taxon>Bacteria</taxon>
        <taxon>Pseudomonadati</taxon>
        <taxon>Bdellovibrionota</taxon>
        <taxon>Bdellovibrionia</taxon>
        <taxon>Bdellovibrionales</taxon>
        <taxon>Pseudobdellovibrionaceae</taxon>
        <taxon>Bdellovibrio</taxon>
    </lineage>
</organism>
<reference evidence="2 3" key="1">
    <citation type="submission" date="2016-03" db="EMBL/GenBank/DDBJ databases">
        <authorList>
            <person name="Ploux O."/>
        </authorList>
    </citation>
    <scope>NUCLEOTIDE SEQUENCE [LARGE SCALE GENOMIC DNA]</scope>
    <source>
        <strain evidence="2 3">BER2</strain>
    </source>
</reference>
<comment type="caution">
    <text evidence="2">The sequence shown here is derived from an EMBL/GenBank/DDBJ whole genome shotgun (WGS) entry which is preliminary data.</text>
</comment>
<feature type="transmembrane region" description="Helical" evidence="1">
    <location>
        <begin position="33"/>
        <end position="55"/>
    </location>
</feature>
<dbReference type="RefSeq" id="WP_063242432.1">
    <property type="nucleotide sequence ID" value="NZ_LUKF01000001.1"/>
</dbReference>
<proteinExistence type="predicted"/>
<protein>
    <submittedName>
        <fullName evidence="2">Uncharacterized protein</fullName>
    </submittedName>
</protein>
<keyword evidence="1" id="KW-1133">Transmembrane helix</keyword>
<keyword evidence="1" id="KW-0812">Transmembrane</keyword>
<sequence length="345" mass="39723">MTVWIFLVLLAIFTVVAIWISYKNDFSGEIENILFTAIGAIAVATYFMISTFLVAPQKEYSFKVSVPVMWDPATGKIFSPYRKTIGNLPEETAMFRGLDEYNSRLHYDVLQNMDVWGRLANRTTNDLRTVSSDRLSYLEYVFLAWVEQSVNWLKLNEEIQYSHNGYGAGASILEATPQRAIRIRLDSLQSANQFILQDPLLLTVPSGGRIERKADAGSITLKIRTNTGEYEIRFQDSTGGVFDPNISTVLTQKMAEFAREHFPGGILPTRLWADYPVISINYRSFSSSQFSKQAKGEFEWLHKIHIQLYKDFSWDLLREYYSFGYHASLQLYREHFAKTRESKTN</sequence>
<gene>
    <name evidence="2" type="ORF">AZI85_01600</name>
</gene>
<dbReference type="Proteomes" id="UP000075391">
    <property type="component" value="Unassembled WGS sequence"/>
</dbReference>
<evidence type="ECO:0000313" key="3">
    <source>
        <dbReference type="Proteomes" id="UP000075391"/>
    </source>
</evidence>
<dbReference type="EMBL" id="LUKF01000001">
    <property type="protein sequence ID" value="KYG70658.1"/>
    <property type="molecule type" value="Genomic_DNA"/>
</dbReference>